<reference evidence="3" key="1">
    <citation type="submission" date="2022-04" db="EMBL/GenBank/DDBJ databases">
        <title>Carnegiea gigantea Genome sequencing and assembly v2.</title>
        <authorList>
            <person name="Copetti D."/>
            <person name="Sanderson M.J."/>
            <person name="Burquez A."/>
            <person name="Wojciechowski M.F."/>
        </authorList>
    </citation>
    <scope>NUCLEOTIDE SEQUENCE</scope>
    <source>
        <strain evidence="3">SGP5-SGP5p</strain>
        <tissue evidence="3">Aerial part</tissue>
    </source>
</reference>
<evidence type="ECO:0000256" key="2">
    <source>
        <dbReference type="SAM" id="MobiDB-lite"/>
    </source>
</evidence>
<keyword evidence="1" id="KW-0175">Coiled coil</keyword>
<keyword evidence="4" id="KW-1185">Reference proteome</keyword>
<feature type="region of interest" description="Disordered" evidence="2">
    <location>
        <begin position="247"/>
        <end position="283"/>
    </location>
</feature>
<proteinExistence type="predicted"/>
<gene>
    <name evidence="3" type="ORF">Cgig2_001276</name>
</gene>
<comment type="caution">
    <text evidence="3">The sequence shown here is derived from an EMBL/GenBank/DDBJ whole genome shotgun (WGS) entry which is preliminary data.</text>
</comment>
<dbReference type="AlphaFoldDB" id="A0A9Q1KM67"/>
<dbReference type="Proteomes" id="UP001153076">
    <property type="component" value="Unassembled WGS sequence"/>
</dbReference>
<organism evidence="3 4">
    <name type="scientific">Carnegiea gigantea</name>
    <dbReference type="NCBI Taxonomy" id="171969"/>
    <lineage>
        <taxon>Eukaryota</taxon>
        <taxon>Viridiplantae</taxon>
        <taxon>Streptophyta</taxon>
        <taxon>Embryophyta</taxon>
        <taxon>Tracheophyta</taxon>
        <taxon>Spermatophyta</taxon>
        <taxon>Magnoliopsida</taxon>
        <taxon>eudicotyledons</taxon>
        <taxon>Gunneridae</taxon>
        <taxon>Pentapetalae</taxon>
        <taxon>Caryophyllales</taxon>
        <taxon>Cactineae</taxon>
        <taxon>Cactaceae</taxon>
        <taxon>Cactoideae</taxon>
        <taxon>Echinocereeae</taxon>
        <taxon>Carnegiea</taxon>
    </lineage>
</organism>
<evidence type="ECO:0000313" key="4">
    <source>
        <dbReference type="Proteomes" id="UP001153076"/>
    </source>
</evidence>
<feature type="region of interest" description="Disordered" evidence="2">
    <location>
        <begin position="210"/>
        <end position="229"/>
    </location>
</feature>
<feature type="coiled-coil region" evidence="1">
    <location>
        <begin position="111"/>
        <end position="138"/>
    </location>
</feature>
<dbReference type="PANTHER" id="PTHR36386">
    <property type="entry name" value="OS06G0683900 PROTEIN"/>
    <property type="match status" value="1"/>
</dbReference>
<feature type="compositionally biased region" description="Polar residues" evidence="2">
    <location>
        <begin position="319"/>
        <end position="328"/>
    </location>
</feature>
<dbReference type="PANTHER" id="PTHR36386:SF1">
    <property type="entry name" value="OS06G0683900 PROTEIN"/>
    <property type="match status" value="1"/>
</dbReference>
<protein>
    <submittedName>
        <fullName evidence="3">Uncharacterized protein</fullName>
    </submittedName>
</protein>
<accession>A0A9Q1KM67</accession>
<feature type="compositionally biased region" description="Basic and acidic residues" evidence="2">
    <location>
        <begin position="332"/>
        <end position="348"/>
    </location>
</feature>
<sequence length="585" mass="64530">MSVLKYQETMSSEDVQVWDNAAFDNGESEGSEAIKFSWSAMKLTSTSLSQSLESDSTKENQTPSMANFPVSIRSLASINPLQTNTALTNTQQSIPISEVGLSRKKENLSDERNLDLEIEEIEKQISRLSSRLETLRIEKAKRNAKAMEKRGRIVAAKFMNPPKQSSKNFEEQSKMEELMSLNAKSKTPRRGLSLGPAEITRGTRKGISLGPAEIYSATKTPAQPSSNRRKSCYWKLQDIDELRVTKERGKSWSLSPKSRPKTVLKSQAPKEAATTIGSKKTVKKEDGLISSIQPKKLFAKDGEKSAKKPMKCGRVVASRYSQISNGGNSAMKELRKRSLPESDEDAKKSERKRVSLTGKSQDGALQATPRENRVMKRWEIPTEVAIQNGIDHETPLSVSKMLDVVPKIKTSRVVNKSPRDSGPAKRVSELIGRKSYFSMDDNENGNCEEKQESVCQALDFAEAEGPKECLNIKVLRCIDETPRDSGAAKRVAELVGKKSFFDDDGDNEMPSSMNDNGVIGLGVSILLLPPSQTTFDFAPSFAMPSLAIVPGYVEQTAAAPQRVLRMSSMAAIEAFLVLASLHLRS</sequence>
<feature type="compositionally biased region" description="Polar residues" evidence="2">
    <location>
        <begin position="217"/>
        <end position="226"/>
    </location>
</feature>
<evidence type="ECO:0000256" key="1">
    <source>
        <dbReference type="SAM" id="Coils"/>
    </source>
</evidence>
<dbReference type="OrthoDB" id="1932658at2759"/>
<name>A0A9Q1KM67_9CARY</name>
<feature type="region of interest" description="Disordered" evidence="2">
    <location>
        <begin position="317"/>
        <end position="371"/>
    </location>
</feature>
<evidence type="ECO:0000313" key="3">
    <source>
        <dbReference type="EMBL" id="KAJ8445958.1"/>
    </source>
</evidence>
<dbReference type="EMBL" id="JAKOGI010000066">
    <property type="protein sequence ID" value="KAJ8445958.1"/>
    <property type="molecule type" value="Genomic_DNA"/>
</dbReference>
<feature type="region of interest" description="Disordered" evidence="2">
    <location>
        <begin position="184"/>
        <end position="205"/>
    </location>
</feature>